<keyword evidence="3" id="KW-0539">Nucleus</keyword>
<evidence type="ECO:0000256" key="1">
    <source>
        <dbReference type="ARBA" id="ARBA00004604"/>
    </source>
</evidence>
<name>A0A699ZFG1_HAELA</name>
<gene>
    <name evidence="7" type="ORF">HaLaN_14842</name>
</gene>
<dbReference type="SUPFAM" id="SSF54928">
    <property type="entry name" value="RNA-binding domain, RBD"/>
    <property type="match status" value="1"/>
</dbReference>
<comment type="caution">
    <text evidence="7">The sequence shown here is derived from an EMBL/GenBank/DDBJ whole genome shotgun (WGS) entry which is preliminary data.</text>
</comment>
<dbReference type="GO" id="GO:0003723">
    <property type="term" value="F:RNA binding"/>
    <property type="evidence" value="ECO:0007669"/>
    <property type="project" value="UniProtKB-UniRule"/>
</dbReference>
<evidence type="ECO:0000256" key="2">
    <source>
        <dbReference type="ARBA" id="ARBA00022884"/>
    </source>
</evidence>
<sequence length="184" mass="20702">MGAATKHQPDNSQDFIPLNTDAAPQPAKRKKPAPAAAVGSDSEPSTSSSSRVVYIGNLPHGFYEKELLGFFSQFGKLTRVRLSRSKKTGKAKHYAFLEFQHPEVAEIAAGANQRFRTVQWRAVERRRHDKERSPQEHAVRVARLIKRDAQRAARIKAAGIDYEYTPVKQQVPPKPKRTVIEMTD</sequence>
<feature type="compositionally biased region" description="Low complexity" evidence="5">
    <location>
        <begin position="33"/>
        <end position="50"/>
    </location>
</feature>
<keyword evidence="8" id="KW-1185">Reference proteome</keyword>
<evidence type="ECO:0000313" key="7">
    <source>
        <dbReference type="EMBL" id="GFH18099.1"/>
    </source>
</evidence>
<keyword evidence="2 4" id="KW-0694">RNA-binding</keyword>
<organism evidence="7 8">
    <name type="scientific">Haematococcus lacustris</name>
    <name type="common">Green alga</name>
    <name type="synonym">Haematococcus pluvialis</name>
    <dbReference type="NCBI Taxonomy" id="44745"/>
    <lineage>
        <taxon>Eukaryota</taxon>
        <taxon>Viridiplantae</taxon>
        <taxon>Chlorophyta</taxon>
        <taxon>core chlorophytes</taxon>
        <taxon>Chlorophyceae</taxon>
        <taxon>CS clade</taxon>
        <taxon>Chlamydomonadales</taxon>
        <taxon>Haematococcaceae</taxon>
        <taxon>Haematococcus</taxon>
    </lineage>
</organism>
<evidence type="ECO:0000313" key="8">
    <source>
        <dbReference type="Proteomes" id="UP000485058"/>
    </source>
</evidence>
<dbReference type="InterPro" id="IPR000504">
    <property type="entry name" value="RRM_dom"/>
</dbReference>
<dbReference type="EMBL" id="BLLF01001247">
    <property type="protein sequence ID" value="GFH18099.1"/>
    <property type="molecule type" value="Genomic_DNA"/>
</dbReference>
<dbReference type="InterPro" id="IPR012677">
    <property type="entry name" value="Nucleotide-bd_a/b_plait_sf"/>
</dbReference>
<dbReference type="AlphaFoldDB" id="A0A699ZFG1"/>
<dbReference type="PANTHER" id="PTHR46754">
    <property type="entry name" value="MKI67 FHA DOMAIN-INTERACTING NUCLEOLAR PHOSPHOPROTEIN"/>
    <property type="match status" value="1"/>
</dbReference>
<proteinExistence type="predicted"/>
<reference evidence="7 8" key="1">
    <citation type="submission" date="2020-02" db="EMBL/GenBank/DDBJ databases">
        <title>Draft genome sequence of Haematococcus lacustris strain NIES-144.</title>
        <authorList>
            <person name="Morimoto D."/>
            <person name="Nakagawa S."/>
            <person name="Yoshida T."/>
            <person name="Sawayama S."/>
        </authorList>
    </citation>
    <scope>NUCLEOTIDE SEQUENCE [LARGE SCALE GENOMIC DNA]</scope>
    <source>
        <strain evidence="7 8">NIES-144</strain>
    </source>
</reference>
<dbReference type="Proteomes" id="UP000485058">
    <property type="component" value="Unassembled WGS sequence"/>
</dbReference>
<evidence type="ECO:0000256" key="5">
    <source>
        <dbReference type="SAM" id="MobiDB-lite"/>
    </source>
</evidence>
<dbReference type="Gene3D" id="3.30.70.330">
    <property type="match status" value="1"/>
</dbReference>
<accession>A0A699ZFG1</accession>
<feature type="region of interest" description="Disordered" evidence="5">
    <location>
        <begin position="1"/>
        <end position="50"/>
    </location>
</feature>
<dbReference type="InterPro" id="IPR035979">
    <property type="entry name" value="RBD_domain_sf"/>
</dbReference>
<dbReference type="Pfam" id="PF00076">
    <property type="entry name" value="RRM_1"/>
    <property type="match status" value="1"/>
</dbReference>
<evidence type="ECO:0000256" key="4">
    <source>
        <dbReference type="PROSITE-ProRule" id="PRU00176"/>
    </source>
</evidence>
<dbReference type="PROSITE" id="PS50102">
    <property type="entry name" value="RRM"/>
    <property type="match status" value="1"/>
</dbReference>
<feature type="domain" description="RRM" evidence="6">
    <location>
        <begin position="51"/>
        <end position="125"/>
    </location>
</feature>
<dbReference type="SMART" id="SM00360">
    <property type="entry name" value="RRM"/>
    <property type="match status" value="1"/>
</dbReference>
<dbReference type="GO" id="GO:0005730">
    <property type="term" value="C:nucleolus"/>
    <property type="evidence" value="ECO:0007669"/>
    <property type="project" value="UniProtKB-SubCell"/>
</dbReference>
<evidence type="ECO:0000256" key="3">
    <source>
        <dbReference type="ARBA" id="ARBA00023242"/>
    </source>
</evidence>
<comment type="subcellular location">
    <subcellularLocation>
        <location evidence="1">Nucleus</location>
        <location evidence="1">Nucleolus</location>
    </subcellularLocation>
</comment>
<evidence type="ECO:0000259" key="6">
    <source>
        <dbReference type="PROSITE" id="PS50102"/>
    </source>
</evidence>
<protein>
    <submittedName>
        <fullName evidence="7">RRM domain-containing protein</fullName>
    </submittedName>
</protein>
<dbReference type="CDD" id="cd12307">
    <property type="entry name" value="RRM_NIFK_like"/>
    <property type="match status" value="1"/>
</dbReference>